<dbReference type="KEGG" id="rtu:PR017_17190"/>
<accession>A0AAF1K460</accession>
<dbReference type="Pfam" id="PF00300">
    <property type="entry name" value="His_Phos_1"/>
    <property type="match status" value="1"/>
</dbReference>
<keyword evidence="2" id="KW-1185">Reference proteome</keyword>
<evidence type="ECO:0000313" key="1">
    <source>
        <dbReference type="EMBL" id="WFR95473.1"/>
    </source>
</evidence>
<organism evidence="1 2">
    <name type="scientific">Rhizobium tumorigenes</name>
    <dbReference type="NCBI Taxonomy" id="2041385"/>
    <lineage>
        <taxon>Bacteria</taxon>
        <taxon>Pseudomonadati</taxon>
        <taxon>Pseudomonadota</taxon>
        <taxon>Alphaproteobacteria</taxon>
        <taxon>Hyphomicrobiales</taxon>
        <taxon>Rhizobiaceae</taxon>
        <taxon>Rhizobium/Agrobacterium group</taxon>
        <taxon>Rhizobium</taxon>
    </lineage>
</organism>
<dbReference type="Gene3D" id="3.40.50.1240">
    <property type="entry name" value="Phosphoglycerate mutase-like"/>
    <property type="match status" value="1"/>
</dbReference>
<dbReference type="AlphaFoldDB" id="A0AAF1K460"/>
<evidence type="ECO:0000313" key="2">
    <source>
        <dbReference type="Proteomes" id="UP000249499"/>
    </source>
</evidence>
<gene>
    <name evidence="1" type="ORF">PR017_17190</name>
</gene>
<protein>
    <submittedName>
        <fullName evidence="1">Phosphoglycerate mutase family protein</fullName>
    </submittedName>
</protein>
<dbReference type="Proteomes" id="UP000249499">
    <property type="component" value="Chromosome"/>
</dbReference>
<dbReference type="CDD" id="cd07040">
    <property type="entry name" value="HP"/>
    <property type="match status" value="1"/>
</dbReference>
<proteinExistence type="predicted"/>
<sequence>MFGLYITHPQVQIDPNVPVPQWGLSDLGRARTGQAAGQPWAATLGRIVSSDETKAIETANLLATAAGLTVEIVAGMHENDRSATGFLPPKAFEEAADWFFAHPDESFHGWERARDAQARIVGAVDAVLEAHDPLTPIAFVGHGGVGTLLKCHLMGRPIGRDGDQPAGGGNLFAFDLANGSVACDWTPMEDWQGWMGR</sequence>
<dbReference type="SUPFAM" id="SSF53254">
    <property type="entry name" value="Phosphoglycerate mutase-like"/>
    <property type="match status" value="1"/>
</dbReference>
<name>A0AAF1K460_9HYPH</name>
<dbReference type="EMBL" id="CP117255">
    <property type="protein sequence ID" value="WFR95473.1"/>
    <property type="molecule type" value="Genomic_DNA"/>
</dbReference>
<dbReference type="InterPro" id="IPR013078">
    <property type="entry name" value="His_Pase_superF_clade-1"/>
</dbReference>
<dbReference type="InterPro" id="IPR029033">
    <property type="entry name" value="His_PPase_superfam"/>
</dbReference>
<reference evidence="1 2" key="1">
    <citation type="journal article" date="2018" name="Sci. Rep.">
        <title>Rhizobium tumorigenes sp. nov., a novel plant tumorigenic bacterium isolated from cane gall tumors on thornless blackberry.</title>
        <authorList>
            <person name="Kuzmanovi N."/>
            <person name="Smalla K."/>
            <person name="Gronow S."/>
            <person name="PuBawska J."/>
        </authorList>
    </citation>
    <scope>NUCLEOTIDE SEQUENCE [LARGE SCALE GENOMIC DNA]</scope>
    <source>
        <strain evidence="1 2">1078</strain>
    </source>
</reference>
<reference evidence="2" key="2">
    <citation type="journal article" date="2023" name="MicrobiologyOpen">
        <title>Genomics of the tumorigenes clade of the family Rhizobiaceae and description of Rhizobium rhododendri sp. nov.</title>
        <authorList>
            <person name="Kuzmanovic N."/>
            <person name="diCenzo G.C."/>
            <person name="Bunk B."/>
            <person name="Sproeer C."/>
            <person name="Fruehling A."/>
            <person name="Neumann-Schaal M."/>
            <person name="Overmann J."/>
            <person name="Smalla K."/>
        </authorList>
    </citation>
    <scope>NUCLEOTIDE SEQUENCE [LARGE SCALE GENOMIC DNA]</scope>
    <source>
        <strain evidence="2">1078</strain>
    </source>
</reference>
<dbReference type="RefSeq" id="WP_111216193.1">
    <property type="nucleotide sequence ID" value="NZ_CP117255.1"/>
</dbReference>